<dbReference type="OrthoDB" id="4578483at2"/>
<keyword evidence="3" id="KW-1185">Reference proteome</keyword>
<sequence>MTPDAPRPAEAAAPPDGDQAPPFGISRLLLVVTGSASAVGVPQWLGWLRTTYPRLEVRVVMSRAARRFVTPTSLELRLETDVEIDDWEECRRARHVEYAEWAEAVLVYPATFHFTARLALGLADTPVLLALQCTDALVAVAPSLPPGGLDSPAFRSHWAALAARPRVVLVPPAQGHSLTTGREDGWVPPPLTEALRRIEDRRTELAPASDHPAADEATAVTALFEDGART</sequence>
<dbReference type="RefSeq" id="WP_067439895.1">
    <property type="nucleotide sequence ID" value="NZ_CP016438.1"/>
</dbReference>
<gene>
    <name evidence="2" type="ORF">SLINC_5834</name>
</gene>
<dbReference type="GO" id="GO:0010181">
    <property type="term" value="F:FMN binding"/>
    <property type="evidence" value="ECO:0007669"/>
    <property type="project" value="TreeGrafter"/>
</dbReference>
<reference evidence="2 3" key="1">
    <citation type="submission" date="2016-07" db="EMBL/GenBank/DDBJ databases">
        <title>Enhancement of antibiotic productionsby engineered nitrateutilization in actinobacteria.</title>
        <authorList>
            <person name="Meng S.C."/>
        </authorList>
    </citation>
    <scope>NUCLEOTIDE SEQUENCE [LARGE SCALE GENOMIC DNA]</scope>
    <source>
        <strain evidence="2 3">NRRL 2936</strain>
    </source>
</reference>
<organism evidence="2 3">
    <name type="scientific">Streptomyces lincolnensis</name>
    <dbReference type="NCBI Taxonomy" id="1915"/>
    <lineage>
        <taxon>Bacteria</taxon>
        <taxon>Bacillati</taxon>
        <taxon>Actinomycetota</taxon>
        <taxon>Actinomycetes</taxon>
        <taxon>Kitasatosporales</taxon>
        <taxon>Streptomycetaceae</taxon>
        <taxon>Streptomyces</taxon>
    </lineage>
</organism>
<dbReference type="InterPro" id="IPR003382">
    <property type="entry name" value="Flavoprotein"/>
</dbReference>
<protein>
    <submittedName>
        <fullName evidence="2">Flavoprotein domain-containing protein</fullName>
    </submittedName>
</protein>
<dbReference type="SUPFAM" id="SSF52507">
    <property type="entry name" value="Homo-oligomeric flavin-containing Cys decarboxylases, HFCD"/>
    <property type="match status" value="1"/>
</dbReference>
<dbReference type="EMBL" id="CP016438">
    <property type="protein sequence ID" value="ANS68058.1"/>
    <property type="molecule type" value="Genomic_DNA"/>
</dbReference>
<dbReference type="GO" id="GO:0015937">
    <property type="term" value="P:coenzyme A biosynthetic process"/>
    <property type="evidence" value="ECO:0007669"/>
    <property type="project" value="TreeGrafter"/>
</dbReference>
<evidence type="ECO:0000313" key="3">
    <source>
        <dbReference type="Proteomes" id="UP000092598"/>
    </source>
</evidence>
<dbReference type="PANTHER" id="PTHR14359:SF6">
    <property type="entry name" value="PHOSPHOPANTOTHENOYLCYSTEINE DECARBOXYLASE"/>
    <property type="match status" value="1"/>
</dbReference>
<dbReference type="PATRIC" id="fig|1915.4.peg.6465"/>
<dbReference type="InterPro" id="IPR036551">
    <property type="entry name" value="Flavin_trans-like"/>
</dbReference>
<dbReference type="GO" id="GO:0004633">
    <property type="term" value="F:phosphopantothenoylcysteine decarboxylase activity"/>
    <property type="evidence" value="ECO:0007669"/>
    <property type="project" value="TreeGrafter"/>
</dbReference>
<dbReference type="PANTHER" id="PTHR14359">
    <property type="entry name" value="HOMO-OLIGOMERIC FLAVIN CONTAINING CYS DECARBOXYLASE FAMILY"/>
    <property type="match status" value="1"/>
</dbReference>
<dbReference type="Pfam" id="PF02441">
    <property type="entry name" value="Flavoprotein"/>
    <property type="match status" value="1"/>
</dbReference>
<accession>A0A1B1MHI9</accession>
<dbReference type="STRING" id="1915.SLINC_5834"/>
<dbReference type="KEGG" id="sls:SLINC_5834"/>
<evidence type="ECO:0000259" key="1">
    <source>
        <dbReference type="Pfam" id="PF02441"/>
    </source>
</evidence>
<evidence type="ECO:0000313" key="2">
    <source>
        <dbReference type="EMBL" id="ANS68058.1"/>
    </source>
</evidence>
<proteinExistence type="predicted"/>
<dbReference type="AlphaFoldDB" id="A0A1B1MHI9"/>
<dbReference type="Proteomes" id="UP000092598">
    <property type="component" value="Chromosome"/>
</dbReference>
<dbReference type="Gene3D" id="3.40.50.1950">
    <property type="entry name" value="Flavin prenyltransferase-like"/>
    <property type="match status" value="1"/>
</dbReference>
<dbReference type="GO" id="GO:0071513">
    <property type="term" value="C:phosphopantothenoylcysteine decarboxylase complex"/>
    <property type="evidence" value="ECO:0007669"/>
    <property type="project" value="TreeGrafter"/>
</dbReference>
<name>A0A1B1MHI9_STRLN</name>
<feature type="domain" description="Flavoprotein" evidence="1">
    <location>
        <begin position="27"/>
        <end position="158"/>
    </location>
</feature>